<gene>
    <name evidence="3" type="ORF">L2299_00740</name>
    <name evidence="4" type="ORF">P9A14_22225</name>
</gene>
<evidence type="ECO:0000256" key="2">
    <source>
        <dbReference type="RuleBase" id="RU362080"/>
    </source>
</evidence>
<dbReference type="EMBL" id="CP121270">
    <property type="protein sequence ID" value="WFP24800.1"/>
    <property type="molecule type" value="Genomic_DNA"/>
</dbReference>
<keyword evidence="5" id="KW-1185">Reference proteome</keyword>
<reference evidence="4" key="3">
    <citation type="submission" date="2023-04" db="EMBL/GenBank/DDBJ databases">
        <title>Complete genome sequence of a phthalic acid esters degrading bacterial strain.</title>
        <authorList>
            <person name="Weng L."/>
            <person name="Jia Y."/>
            <person name="Ren L."/>
        </authorList>
    </citation>
    <scope>NUCLEOTIDE SEQUENCE</scope>
    <source>
        <strain evidence="4">RL-LY01</strain>
    </source>
</reference>
<evidence type="ECO:0000256" key="1">
    <source>
        <dbReference type="ARBA" id="ARBA00009981"/>
    </source>
</evidence>
<evidence type="ECO:0000313" key="3">
    <source>
        <dbReference type="EMBL" id="MDF6099574.1"/>
    </source>
</evidence>
<dbReference type="Proteomes" id="UP001213504">
    <property type="component" value="Chromosome"/>
</dbReference>
<evidence type="ECO:0000313" key="5">
    <source>
        <dbReference type="Proteomes" id="UP001152308"/>
    </source>
</evidence>
<protein>
    <recommendedName>
        <fullName evidence="2">Antitoxin</fullName>
    </recommendedName>
</protein>
<evidence type="ECO:0000313" key="4">
    <source>
        <dbReference type="EMBL" id="WFP24800.1"/>
    </source>
</evidence>
<sequence length="77" mass="8445">MRTLSSTEAKARLNAVLAEIERTGEEITITTHGRPVAVLRPVAPPPRRFGQFPAMVVPDDFDAPLSADDLERWESGS</sequence>
<dbReference type="InterPro" id="IPR036165">
    <property type="entry name" value="YefM-like_sf"/>
</dbReference>
<name>A0AAX3T6L5_9ACTN</name>
<dbReference type="Proteomes" id="UP001152308">
    <property type="component" value="Unassembled WGS sequence"/>
</dbReference>
<proteinExistence type="inferred from homology"/>
<accession>A0AAX3T6L5</accession>
<organism evidence="4 6">
    <name type="scientific">Gordonia hongkongensis</name>
    <dbReference type="NCBI Taxonomy" id="1701090"/>
    <lineage>
        <taxon>Bacteria</taxon>
        <taxon>Bacillati</taxon>
        <taxon>Actinomycetota</taxon>
        <taxon>Actinomycetes</taxon>
        <taxon>Mycobacteriales</taxon>
        <taxon>Gordoniaceae</taxon>
        <taxon>Gordonia</taxon>
    </lineage>
</organism>
<dbReference type="NCBIfam" id="TIGR01552">
    <property type="entry name" value="phd_fam"/>
    <property type="match status" value="1"/>
</dbReference>
<reference evidence="3" key="1">
    <citation type="journal article" date="2022" name="Data Brief">
        <title>Draft genome sequence data of Gordonia hongkongensis strain EUFUS-Z928 isolated from the octocoral Eunicea fusca.</title>
        <authorList>
            <person name="Sanchez-Suarez J."/>
            <person name="Diaz L."/>
            <person name="Melo-Bolivar J."/>
            <person name="Villamil L."/>
        </authorList>
    </citation>
    <scope>NUCLEOTIDE SEQUENCE</scope>
    <source>
        <strain evidence="3">EUFUS-Z928</strain>
    </source>
</reference>
<comment type="function">
    <text evidence="2">Antitoxin component of a type II toxin-antitoxin (TA) system.</text>
</comment>
<evidence type="ECO:0000313" key="6">
    <source>
        <dbReference type="Proteomes" id="UP001213504"/>
    </source>
</evidence>
<dbReference type="SUPFAM" id="SSF143120">
    <property type="entry name" value="YefM-like"/>
    <property type="match status" value="1"/>
</dbReference>
<comment type="similarity">
    <text evidence="1 2">Belongs to the phD/YefM antitoxin family.</text>
</comment>
<dbReference type="EMBL" id="JAKJLQ010000001">
    <property type="protein sequence ID" value="MDF6099574.1"/>
    <property type="molecule type" value="Genomic_DNA"/>
</dbReference>
<dbReference type="RefSeq" id="WP_065629468.1">
    <property type="nucleotide sequence ID" value="NZ_CBDRMI010000016.1"/>
</dbReference>
<reference evidence="3" key="2">
    <citation type="submission" date="2022-01" db="EMBL/GenBank/DDBJ databases">
        <authorList>
            <person name="Sanchez-Suarez J."/>
            <person name="Villamil L."/>
            <person name="Diaz L.E."/>
        </authorList>
    </citation>
    <scope>NUCLEOTIDE SEQUENCE</scope>
    <source>
        <strain evidence="3">EUFUS-Z928</strain>
    </source>
</reference>
<dbReference type="Pfam" id="PF02604">
    <property type="entry name" value="PhdYeFM_antitox"/>
    <property type="match status" value="1"/>
</dbReference>
<dbReference type="InterPro" id="IPR006442">
    <property type="entry name" value="Antitoxin_Phd/YefM"/>
</dbReference>
<dbReference type="AlphaFoldDB" id="A0AAX3T6L5"/>
<dbReference type="Gene3D" id="3.40.1620.10">
    <property type="entry name" value="YefM-like domain"/>
    <property type="match status" value="1"/>
</dbReference>